<dbReference type="EMBL" id="SLWB01000012">
    <property type="protein sequence ID" value="TCN64698.1"/>
    <property type="molecule type" value="Genomic_DNA"/>
</dbReference>
<dbReference type="AlphaFoldDB" id="A0A4R2E801"/>
<proteinExistence type="predicted"/>
<sequence>MYVISVSFRISNAYLECTPAATKVTFLYKLQHSFYKKRGVVCELFINLTMKTSNHPYYFKVC</sequence>
<dbReference type="Proteomes" id="UP000294830">
    <property type="component" value="Unassembled WGS sequence"/>
</dbReference>
<keyword evidence="2" id="KW-1185">Reference proteome</keyword>
<name>A0A4R2E801_9BACT</name>
<gene>
    <name evidence="1" type="ORF">CLV25_11225</name>
</gene>
<evidence type="ECO:0000313" key="1">
    <source>
        <dbReference type="EMBL" id="TCN64698.1"/>
    </source>
</evidence>
<accession>A0A4R2E801</accession>
<evidence type="ECO:0000313" key="2">
    <source>
        <dbReference type="Proteomes" id="UP000294830"/>
    </source>
</evidence>
<organism evidence="1 2">
    <name type="scientific">Acetobacteroides hydrogenigenes</name>
    <dbReference type="NCBI Taxonomy" id="979970"/>
    <lineage>
        <taxon>Bacteria</taxon>
        <taxon>Pseudomonadati</taxon>
        <taxon>Bacteroidota</taxon>
        <taxon>Bacteroidia</taxon>
        <taxon>Bacteroidales</taxon>
        <taxon>Rikenellaceae</taxon>
        <taxon>Acetobacteroides</taxon>
    </lineage>
</organism>
<reference evidence="1 2" key="1">
    <citation type="submission" date="2019-03" db="EMBL/GenBank/DDBJ databases">
        <title>Genomic Encyclopedia of Archaeal and Bacterial Type Strains, Phase II (KMG-II): from individual species to whole genera.</title>
        <authorList>
            <person name="Goeker M."/>
        </authorList>
    </citation>
    <scope>NUCLEOTIDE SEQUENCE [LARGE SCALE GENOMIC DNA]</scope>
    <source>
        <strain evidence="1 2">RL-C</strain>
    </source>
</reference>
<comment type="caution">
    <text evidence="1">The sequence shown here is derived from an EMBL/GenBank/DDBJ whole genome shotgun (WGS) entry which is preliminary data.</text>
</comment>
<protein>
    <submittedName>
        <fullName evidence="1">Uncharacterized protein</fullName>
    </submittedName>
</protein>